<dbReference type="GO" id="GO:0008270">
    <property type="term" value="F:zinc ion binding"/>
    <property type="evidence" value="ECO:0007669"/>
    <property type="project" value="UniProtKB-KW"/>
</dbReference>
<dbReference type="Proteomes" id="UP000077248">
    <property type="component" value="Unassembled WGS sequence"/>
</dbReference>
<dbReference type="RefSeq" id="XP_018385787.1">
    <property type="nucleotide sequence ID" value="XM_018523581.1"/>
</dbReference>
<keyword evidence="7" id="KW-1185">Reference proteome</keyword>
<keyword evidence="1" id="KW-0479">Metal-binding</keyword>
<proteinExistence type="predicted"/>
<dbReference type="AlphaFoldDB" id="A0A177DLI8"/>
<evidence type="ECO:0000256" key="2">
    <source>
        <dbReference type="ARBA" id="ARBA00022771"/>
    </source>
</evidence>
<dbReference type="Pfam" id="PF13920">
    <property type="entry name" value="zf-C3HC4_3"/>
    <property type="match status" value="1"/>
</dbReference>
<evidence type="ECO:0000256" key="4">
    <source>
        <dbReference type="PROSITE-ProRule" id="PRU00175"/>
    </source>
</evidence>
<gene>
    <name evidence="6" type="ORF">CC77DRAFT_1009227</name>
</gene>
<dbReference type="GeneID" id="29109175"/>
<dbReference type="InterPro" id="IPR013083">
    <property type="entry name" value="Znf_RING/FYVE/PHD"/>
</dbReference>
<name>A0A177DLI8_ALTAL</name>
<dbReference type="SUPFAM" id="SSF57850">
    <property type="entry name" value="RING/U-box"/>
    <property type="match status" value="1"/>
</dbReference>
<organism evidence="6 7">
    <name type="scientific">Alternaria alternata</name>
    <name type="common">Alternaria rot fungus</name>
    <name type="synonym">Torula alternata</name>
    <dbReference type="NCBI Taxonomy" id="5599"/>
    <lineage>
        <taxon>Eukaryota</taxon>
        <taxon>Fungi</taxon>
        <taxon>Dikarya</taxon>
        <taxon>Ascomycota</taxon>
        <taxon>Pezizomycotina</taxon>
        <taxon>Dothideomycetes</taxon>
        <taxon>Pleosporomycetidae</taxon>
        <taxon>Pleosporales</taxon>
        <taxon>Pleosporineae</taxon>
        <taxon>Pleosporaceae</taxon>
        <taxon>Alternaria</taxon>
        <taxon>Alternaria sect. Alternaria</taxon>
        <taxon>Alternaria alternata complex</taxon>
    </lineage>
</organism>
<evidence type="ECO:0000259" key="5">
    <source>
        <dbReference type="PROSITE" id="PS50089"/>
    </source>
</evidence>
<protein>
    <recommendedName>
        <fullName evidence="5">RING-type domain-containing protein</fullName>
    </recommendedName>
</protein>
<evidence type="ECO:0000256" key="1">
    <source>
        <dbReference type="ARBA" id="ARBA00022723"/>
    </source>
</evidence>
<evidence type="ECO:0000256" key="3">
    <source>
        <dbReference type="ARBA" id="ARBA00022833"/>
    </source>
</evidence>
<dbReference type="PROSITE" id="PS50089">
    <property type="entry name" value="ZF_RING_2"/>
    <property type="match status" value="1"/>
</dbReference>
<feature type="domain" description="RING-type" evidence="5">
    <location>
        <begin position="283"/>
        <end position="326"/>
    </location>
</feature>
<dbReference type="InterPro" id="IPR017907">
    <property type="entry name" value="Znf_RING_CS"/>
</dbReference>
<keyword evidence="2 4" id="KW-0863">Zinc-finger</keyword>
<accession>A0A177DLI8</accession>
<evidence type="ECO:0000313" key="7">
    <source>
        <dbReference type="Proteomes" id="UP000077248"/>
    </source>
</evidence>
<dbReference type="VEuPathDB" id="FungiDB:CC77DRAFT_1009227"/>
<dbReference type="KEGG" id="aalt:CC77DRAFT_1009227"/>
<dbReference type="InterPro" id="IPR001841">
    <property type="entry name" value="Znf_RING"/>
</dbReference>
<dbReference type="SMART" id="SM00184">
    <property type="entry name" value="RING"/>
    <property type="match status" value="1"/>
</dbReference>
<dbReference type="Gene3D" id="3.30.40.10">
    <property type="entry name" value="Zinc/RING finger domain, C3HC4 (zinc finger)"/>
    <property type="match status" value="1"/>
</dbReference>
<keyword evidence="3" id="KW-0862">Zinc</keyword>
<evidence type="ECO:0000313" key="6">
    <source>
        <dbReference type="EMBL" id="OAG20366.1"/>
    </source>
</evidence>
<dbReference type="PROSITE" id="PS00518">
    <property type="entry name" value="ZF_RING_1"/>
    <property type="match status" value="1"/>
</dbReference>
<sequence>MRVCPPVCEWFRGCPNQALIYYAFSDKWLCCCCIGYTRIGIPLCAEDGWRRGTCVDTEGQNWFCDSHANRCDAIIERTPGRCTGNPHRCMRVGTLYQDNYDGQYFCIGHMPDYQGPLRSEPANPPQRPTLPPIGRSMVSQISIPTPNLSDIQSRTSIPLPPSHASYQSRTVTTRRRQALGTNRSQDVSASNVLVPHATLPRVVSRHSNRTPSIATQPQGLVARIASAISSLSAILLSSENALPPSLTGIVPTDPDTPAVAPAAPHSTFRVDLNVFSTVVDTECCICLEPQRSMRRLITCSHMFCEECLSKQVNGPYARAHDCPLCRKNIFEGTEWETY</sequence>
<reference evidence="6 7" key="1">
    <citation type="submission" date="2016-05" db="EMBL/GenBank/DDBJ databases">
        <title>Comparative analysis of secretome profiles of manganese(II)-oxidizing ascomycete fungi.</title>
        <authorList>
            <consortium name="DOE Joint Genome Institute"/>
            <person name="Zeiner C.A."/>
            <person name="Purvine S.O."/>
            <person name="Zink E.M."/>
            <person name="Wu S."/>
            <person name="Pasa-Tolic L."/>
            <person name="Chaput D.L."/>
            <person name="Haridas S."/>
            <person name="Grigoriev I.V."/>
            <person name="Santelli C.M."/>
            <person name="Hansel C.M."/>
        </authorList>
    </citation>
    <scope>NUCLEOTIDE SEQUENCE [LARGE SCALE GENOMIC DNA]</scope>
    <source>
        <strain evidence="6 7">SRC1lrK2f</strain>
    </source>
</reference>
<dbReference type="EMBL" id="KV441479">
    <property type="protein sequence ID" value="OAG20366.1"/>
    <property type="molecule type" value="Genomic_DNA"/>
</dbReference>